<keyword evidence="4" id="KW-1185">Reference proteome</keyword>
<dbReference type="RefSeq" id="XP_062720812.1">
    <property type="nucleotide sequence ID" value="XM_062867887.1"/>
</dbReference>
<sequence length="163" mass="17351">MIPKRVTNVNNLVLLRRPANRSNYLSTTAAAFRASPAPPQRDHRPSASSSYGPNDPRGGSPVDDIDVVFDFPSEGQASYQKRSLDESGLDIHSAMPHHQRGAAAAAAAGMKRGGGAKEMAEGNVMYVLLNQVLFPYGYIGLGALGLGGLYMVMRRRGPSPKAA</sequence>
<comment type="caution">
    <text evidence="3">The sequence shown here is derived from an EMBL/GenBank/DDBJ whole genome shotgun (WGS) entry which is preliminary data.</text>
</comment>
<organism evidence="3 4">
    <name type="scientific">Chaetomium strumarium</name>
    <dbReference type="NCBI Taxonomy" id="1170767"/>
    <lineage>
        <taxon>Eukaryota</taxon>
        <taxon>Fungi</taxon>
        <taxon>Dikarya</taxon>
        <taxon>Ascomycota</taxon>
        <taxon>Pezizomycotina</taxon>
        <taxon>Sordariomycetes</taxon>
        <taxon>Sordariomycetidae</taxon>
        <taxon>Sordariales</taxon>
        <taxon>Chaetomiaceae</taxon>
        <taxon>Chaetomium</taxon>
    </lineage>
</organism>
<proteinExistence type="predicted"/>
<reference evidence="3" key="1">
    <citation type="journal article" date="2023" name="Mol. Phylogenet. Evol.">
        <title>Genome-scale phylogeny and comparative genomics of the fungal order Sordariales.</title>
        <authorList>
            <person name="Hensen N."/>
            <person name="Bonometti L."/>
            <person name="Westerberg I."/>
            <person name="Brannstrom I.O."/>
            <person name="Guillou S."/>
            <person name="Cros-Aarteil S."/>
            <person name="Calhoun S."/>
            <person name="Haridas S."/>
            <person name="Kuo A."/>
            <person name="Mondo S."/>
            <person name="Pangilinan J."/>
            <person name="Riley R."/>
            <person name="LaButti K."/>
            <person name="Andreopoulos B."/>
            <person name="Lipzen A."/>
            <person name="Chen C."/>
            <person name="Yan M."/>
            <person name="Daum C."/>
            <person name="Ng V."/>
            <person name="Clum A."/>
            <person name="Steindorff A."/>
            <person name="Ohm R.A."/>
            <person name="Martin F."/>
            <person name="Silar P."/>
            <person name="Natvig D.O."/>
            <person name="Lalanne C."/>
            <person name="Gautier V."/>
            <person name="Ament-Velasquez S.L."/>
            <person name="Kruys A."/>
            <person name="Hutchinson M.I."/>
            <person name="Powell A.J."/>
            <person name="Barry K."/>
            <person name="Miller A.N."/>
            <person name="Grigoriev I.V."/>
            <person name="Debuchy R."/>
            <person name="Gladieux P."/>
            <person name="Hiltunen Thoren M."/>
            <person name="Johannesson H."/>
        </authorList>
    </citation>
    <scope>NUCLEOTIDE SEQUENCE</scope>
    <source>
        <strain evidence="3">CBS 333.67</strain>
    </source>
</reference>
<dbReference type="AlphaFoldDB" id="A0AAJ0GRX1"/>
<reference evidence="3" key="2">
    <citation type="submission" date="2023-06" db="EMBL/GenBank/DDBJ databases">
        <authorList>
            <consortium name="Lawrence Berkeley National Laboratory"/>
            <person name="Mondo S.J."/>
            <person name="Hensen N."/>
            <person name="Bonometti L."/>
            <person name="Westerberg I."/>
            <person name="Brannstrom I.O."/>
            <person name="Guillou S."/>
            <person name="Cros-Aarteil S."/>
            <person name="Calhoun S."/>
            <person name="Haridas S."/>
            <person name="Kuo A."/>
            <person name="Pangilinan J."/>
            <person name="Riley R."/>
            <person name="Labutti K."/>
            <person name="Andreopoulos B."/>
            <person name="Lipzen A."/>
            <person name="Chen C."/>
            <person name="Yanf M."/>
            <person name="Daum C."/>
            <person name="Ng V."/>
            <person name="Clum A."/>
            <person name="Steindorff A."/>
            <person name="Ohm R."/>
            <person name="Martin F."/>
            <person name="Silar P."/>
            <person name="Natvig D."/>
            <person name="Lalanne C."/>
            <person name="Gautier V."/>
            <person name="Ament-Velasquez S.L."/>
            <person name="Kruys A."/>
            <person name="Hutchinson M.I."/>
            <person name="Powell A.J."/>
            <person name="Barry K."/>
            <person name="Miller A.N."/>
            <person name="Grigoriev I.V."/>
            <person name="Debuchy R."/>
            <person name="Gladieux P."/>
            <person name="Thoren M.H."/>
            <person name="Johannesson H."/>
        </authorList>
    </citation>
    <scope>NUCLEOTIDE SEQUENCE</scope>
    <source>
        <strain evidence="3">CBS 333.67</strain>
    </source>
</reference>
<evidence type="ECO:0000256" key="2">
    <source>
        <dbReference type="SAM" id="Phobius"/>
    </source>
</evidence>
<name>A0AAJ0GRX1_9PEZI</name>
<accession>A0AAJ0GRX1</accession>
<feature type="transmembrane region" description="Helical" evidence="2">
    <location>
        <begin position="133"/>
        <end position="153"/>
    </location>
</feature>
<keyword evidence="2" id="KW-0812">Transmembrane</keyword>
<evidence type="ECO:0000313" key="3">
    <source>
        <dbReference type="EMBL" id="KAK3305032.1"/>
    </source>
</evidence>
<gene>
    <name evidence="3" type="ORF">B0T15DRAFT_511009</name>
</gene>
<keyword evidence="2" id="KW-1133">Transmembrane helix</keyword>
<keyword evidence="2" id="KW-0472">Membrane</keyword>
<feature type="region of interest" description="Disordered" evidence="1">
    <location>
        <begin position="30"/>
        <end position="67"/>
    </location>
</feature>
<dbReference type="GeneID" id="87886716"/>
<dbReference type="EMBL" id="JAUDZG010000004">
    <property type="protein sequence ID" value="KAK3305032.1"/>
    <property type="molecule type" value="Genomic_DNA"/>
</dbReference>
<dbReference type="Proteomes" id="UP001273166">
    <property type="component" value="Unassembled WGS sequence"/>
</dbReference>
<protein>
    <submittedName>
        <fullName evidence="3">Uncharacterized protein</fullName>
    </submittedName>
</protein>
<evidence type="ECO:0000313" key="4">
    <source>
        <dbReference type="Proteomes" id="UP001273166"/>
    </source>
</evidence>
<evidence type="ECO:0000256" key="1">
    <source>
        <dbReference type="SAM" id="MobiDB-lite"/>
    </source>
</evidence>